<dbReference type="InterPro" id="IPR010177">
    <property type="entry name" value="Paired_CXXCH_1"/>
</dbReference>
<feature type="domain" description="Doubled CXXCH motif" evidence="1">
    <location>
        <begin position="38"/>
        <end position="80"/>
    </location>
</feature>
<dbReference type="PANTHER" id="PTHR39425">
    <property type="entry name" value="LIPOPROTEIN CYTOCHROME C"/>
    <property type="match status" value="1"/>
</dbReference>
<accession>A0ABX8JP91</accession>
<keyword evidence="3" id="KW-1185">Reference proteome</keyword>
<sequence>MVLSLICVGVTLSPGDALADAFDCSICHRDLVRGSVPHKPVAAGRCLDCHQQFNDNHPIDKGSMGFKVQKEKLCASCHGQLVQKAVLHKPVGLGQCTLCHMAHSAEVKSLLQDPSPTLCFRCHPKEHFTGSFTHRPVADGDCLACHDAHQSDSKSLLRKPGSELCFMCHDRKLATGKSVHQPVRNGDCINCHQIHGGPYRKLLKDDYPTLLYKPFSPEAFPLCFRCHDPNLVAAETTDRFTKFRNGERNLHAVHVKKAAKGRSCRICHNPHAEQQEHLIYPKAPGFGAWEIPIRYESTPSGGGCTVGCHKTLRYDRVKPVEQ</sequence>
<feature type="domain" description="Doubled CXXCH motif" evidence="1">
    <location>
        <begin position="134"/>
        <end position="172"/>
    </location>
</feature>
<evidence type="ECO:0000259" key="1">
    <source>
        <dbReference type="Pfam" id="PF09699"/>
    </source>
</evidence>
<dbReference type="Pfam" id="PF09699">
    <property type="entry name" value="Paired_CXXCH_1"/>
    <property type="match status" value="4"/>
</dbReference>
<dbReference type="PANTHER" id="PTHR39425:SF1">
    <property type="entry name" value="CYTOCHROME C7-LIKE DOMAIN-CONTAINING PROTEIN"/>
    <property type="match status" value="1"/>
</dbReference>
<feature type="domain" description="Doubled CXXCH motif" evidence="1">
    <location>
        <begin position="180"/>
        <end position="229"/>
    </location>
</feature>
<evidence type="ECO:0000313" key="3">
    <source>
        <dbReference type="Proteomes" id="UP000683493"/>
    </source>
</evidence>
<dbReference type="Proteomes" id="UP000683493">
    <property type="component" value="Chromosome"/>
</dbReference>
<feature type="domain" description="Doubled CXXCH motif" evidence="1">
    <location>
        <begin position="88"/>
        <end position="126"/>
    </location>
</feature>
<reference evidence="2 3" key="1">
    <citation type="submission" date="2021-06" db="EMBL/GenBank/DDBJ databases">
        <title>Gemonas diversity in paddy soil.</title>
        <authorList>
            <person name="Liu G."/>
        </authorList>
    </citation>
    <scope>NUCLEOTIDE SEQUENCE [LARGE SCALE GENOMIC DNA]</scope>
    <source>
        <strain evidence="2 3">RG29</strain>
    </source>
</reference>
<organism evidence="2 3">
    <name type="scientific">Geomonas diazotrophica</name>
    <dbReference type="NCBI Taxonomy" id="2843197"/>
    <lineage>
        <taxon>Bacteria</taxon>
        <taxon>Pseudomonadati</taxon>
        <taxon>Thermodesulfobacteriota</taxon>
        <taxon>Desulfuromonadia</taxon>
        <taxon>Geobacterales</taxon>
        <taxon>Geobacteraceae</taxon>
        <taxon>Geomonas</taxon>
    </lineage>
</organism>
<dbReference type="EMBL" id="CP076724">
    <property type="protein sequence ID" value="QWV99786.1"/>
    <property type="molecule type" value="Genomic_DNA"/>
</dbReference>
<evidence type="ECO:0000313" key="2">
    <source>
        <dbReference type="EMBL" id="QWV99786.1"/>
    </source>
</evidence>
<proteinExistence type="predicted"/>
<dbReference type="NCBIfam" id="TIGR01905">
    <property type="entry name" value="paired_CXXCH_1"/>
    <property type="match status" value="3"/>
</dbReference>
<name>A0ABX8JP91_9BACT</name>
<protein>
    <submittedName>
        <fullName evidence="2">Cytochrome C</fullName>
    </submittedName>
</protein>
<gene>
    <name evidence="2" type="ORF">KP005_15970</name>
</gene>